<evidence type="ECO:0000256" key="1">
    <source>
        <dbReference type="SAM" id="MobiDB-lite"/>
    </source>
</evidence>
<reference evidence="3" key="1">
    <citation type="submission" date="2017-09" db="EMBL/GenBank/DDBJ databases">
        <title>Depth-based differentiation of microbial function through sediment-hosted aquifers and enrichment of novel symbionts in the deep terrestrial subsurface.</title>
        <authorList>
            <person name="Probst A.J."/>
            <person name="Ladd B."/>
            <person name="Jarett J.K."/>
            <person name="Geller-Mcgrath D.E."/>
            <person name="Sieber C.M.K."/>
            <person name="Emerson J.B."/>
            <person name="Anantharaman K."/>
            <person name="Thomas B.C."/>
            <person name="Malmstrom R."/>
            <person name="Stieglmeier M."/>
            <person name="Klingl A."/>
            <person name="Woyke T."/>
            <person name="Ryan C.M."/>
            <person name="Banfield J.F."/>
        </authorList>
    </citation>
    <scope>NUCLEOTIDE SEQUENCE [LARGE SCALE GENOMIC DNA]</scope>
</reference>
<dbReference type="EMBL" id="PEZJ01000029">
    <property type="protein sequence ID" value="PIS13788.1"/>
    <property type="molecule type" value="Genomic_DNA"/>
</dbReference>
<organism evidence="2 3">
    <name type="scientific">Candidatus Shapirobacteria bacterium CG09_land_8_20_14_0_10_47_13</name>
    <dbReference type="NCBI Taxonomy" id="1974481"/>
    <lineage>
        <taxon>Bacteria</taxon>
        <taxon>Candidatus Shapironibacteriota</taxon>
    </lineage>
</organism>
<sequence>MTKRTIKTIERISGYRIFQSLFLTQSAIHKPEDKIKPPTQTPDTVSSIPIHREIPNPIPTVTVHTGQTAWTGVGKANIAKRLNKDKS</sequence>
<gene>
    <name evidence="2" type="ORF">COT65_02245</name>
</gene>
<feature type="region of interest" description="Disordered" evidence="1">
    <location>
        <begin position="29"/>
        <end position="62"/>
    </location>
</feature>
<accession>A0A2H0WPA8</accession>
<evidence type="ECO:0000313" key="2">
    <source>
        <dbReference type="EMBL" id="PIS13788.1"/>
    </source>
</evidence>
<dbReference type="AlphaFoldDB" id="A0A2H0WPA8"/>
<evidence type="ECO:0000313" key="3">
    <source>
        <dbReference type="Proteomes" id="UP000230033"/>
    </source>
</evidence>
<proteinExistence type="predicted"/>
<feature type="non-terminal residue" evidence="2">
    <location>
        <position position="87"/>
    </location>
</feature>
<protein>
    <submittedName>
        <fullName evidence="2">Uncharacterized protein</fullName>
    </submittedName>
</protein>
<comment type="caution">
    <text evidence="2">The sequence shown here is derived from an EMBL/GenBank/DDBJ whole genome shotgun (WGS) entry which is preliminary data.</text>
</comment>
<name>A0A2H0WPA8_9BACT</name>
<dbReference type="Proteomes" id="UP000230033">
    <property type="component" value="Unassembled WGS sequence"/>
</dbReference>